<evidence type="ECO:0000256" key="3">
    <source>
        <dbReference type="ARBA" id="ARBA00017267"/>
    </source>
</evidence>
<keyword evidence="5" id="KW-0547">Nucleotide-binding</keyword>
<evidence type="ECO:0000256" key="4">
    <source>
        <dbReference type="ARBA" id="ARBA00022679"/>
    </source>
</evidence>
<dbReference type="CDD" id="cd04241">
    <property type="entry name" value="AAK_FomA-like"/>
    <property type="match status" value="1"/>
</dbReference>
<comment type="similarity">
    <text evidence="1">Belongs to the isopentenyl phosphate kinase family.</text>
</comment>
<evidence type="ECO:0000256" key="1">
    <source>
        <dbReference type="ARBA" id="ARBA00010540"/>
    </source>
</evidence>
<evidence type="ECO:0000256" key="5">
    <source>
        <dbReference type="ARBA" id="ARBA00022741"/>
    </source>
</evidence>
<dbReference type="NCBIfam" id="NF040647">
    <property type="entry name" value="IPPK_Arch"/>
    <property type="match status" value="1"/>
</dbReference>
<comment type="caution">
    <text evidence="11">The sequence shown here is derived from an EMBL/GenBank/DDBJ whole genome shotgun (WGS) entry which is preliminary data.</text>
</comment>
<feature type="domain" description="Aspartate/glutamate/uridylate kinase" evidence="10">
    <location>
        <begin position="14"/>
        <end position="251"/>
    </location>
</feature>
<evidence type="ECO:0000256" key="6">
    <source>
        <dbReference type="ARBA" id="ARBA00022777"/>
    </source>
</evidence>
<dbReference type="AlphaFoldDB" id="A0A0F9SNQ3"/>
<gene>
    <name evidence="11" type="ORF">LCGC14_0829700</name>
</gene>
<evidence type="ECO:0000256" key="8">
    <source>
        <dbReference type="ARBA" id="ARBA00023229"/>
    </source>
</evidence>
<sequence length="275" mass="30517">MDEREIKLNKVNDIILLKLGGGLLTDKLKPLSIRETIVKSTIRQIINAKKQLVLIHGGGSFGHPLAKKYSISKGINSSIPNQILGLVETHQAMVKLNSYITNIFSEEGRPTLSMQPSSMFLKDVHDYSFNSIEIIEAVLDLKIIPILYGDIVLDKKGSFTIISGDQIILELCENLKKFNISKVIFATETEGIFIKDAKSNVKLVEEISFDDLNKLDLADLGHKIDVTGGIQGKIDSIKELAKYKIPVQVINGLEEGNILKSLTNKKITSTYIKIN</sequence>
<dbReference type="InterPro" id="IPR024192">
    <property type="entry name" value="Fosfomycin_R_FomA-type"/>
</dbReference>
<keyword evidence="6" id="KW-0418">Kinase</keyword>
<dbReference type="GO" id="GO:0016114">
    <property type="term" value="P:terpenoid biosynthetic process"/>
    <property type="evidence" value="ECO:0007669"/>
    <property type="project" value="TreeGrafter"/>
</dbReference>
<dbReference type="EMBL" id="LAZR01002374">
    <property type="protein sequence ID" value="KKN30873.1"/>
    <property type="molecule type" value="Genomic_DNA"/>
</dbReference>
<evidence type="ECO:0000256" key="7">
    <source>
        <dbReference type="ARBA" id="ARBA00022840"/>
    </source>
</evidence>
<name>A0A0F9SNQ3_9ZZZZ</name>
<keyword evidence="8" id="KW-0414">Isoprene biosynthesis</keyword>
<evidence type="ECO:0000313" key="11">
    <source>
        <dbReference type="EMBL" id="KKN30873.1"/>
    </source>
</evidence>
<protein>
    <recommendedName>
        <fullName evidence="3">Isopentenyl phosphate kinase</fullName>
        <ecNumber evidence="2">2.7.4.26</ecNumber>
    </recommendedName>
</protein>
<keyword evidence="7" id="KW-0067">ATP-binding</keyword>
<dbReference type="Pfam" id="PF00696">
    <property type="entry name" value="AA_kinase"/>
    <property type="match status" value="1"/>
</dbReference>
<organism evidence="11">
    <name type="scientific">marine sediment metagenome</name>
    <dbReference type="NCBI Taxonomy" id="412755"/>
    <lineage>
        <taxon>unclassified sequences</taxon>
        <taxon>metagenomes</taxon>
        <taxon>ecological metagenomes</taxon>
    </lineage>
</organism>
<comment type="catalytic activity">
    <reaction evidence="9">
        <text>isopentenyl phosphate + ATP = isopentenyl diphosphate + ADP</text>
        <dbReference type="Rhea" id="RHEA:33963"/>
        <dbReference type="ChEBI" id="CHEBI:30616"/>
        <dbReference type="ChEBI" id="CHEBI:65078"/>
        <dbReference type="ChEBI" id="CHEBI:128769"/>
        <dbReference type="ChEBI" id="CHEBI:456216"/>
        <dbReference type="EC" id="2.7.4.26"/>
    </reaction>
</comment>
<dbReference type="GO" id="GO:0005829">
    <property type="term" value="C:cytosol"/>
    <property type="evidence" value="ECO:0007669"/>
    <property type="project" value="TreeGrafter"/>
</dbReference>
<evidence type="ECO:0000259" key="10">
    <source>
        <dbReference type="Pfam" id="PF00696"/>
    </source>
</evidence>
<dbReference type="PANTHER" id="PTHR43654:SF1">
    <property type="entry name" value="ISOPENTENYL PHOSPHATE KINASE"/>
    <property type="match status" value="1"/>
</dbReference>
<dbReference type="EC" id="2.7.4.26" evidence="2"/>
<dbReference type="InterPro" id="IPR036393">
    <property type="entry name" value="AceGlu_kinase-like_sf"/>
</dbReference>
<evidence type="ECO:0000256" key="2">
    <source>
        <dbReference type="ARBA" id="ARBA00012908"/>
    </source>
</evidence>
<dbReference type="GO" id="GO:0016301">
    <property type="term" value="F:kinase activity"/>
    <property type="evidence" value="ECO:0007669"/>
    <property type="project" value="UniProtKB-KW"/>
</dbReference>
<accession>A0A0F9SNQ3</accession>
<dbReference type="SUPFAM" id="SSF53633">
    <property type="entry name" value="Carbamate kinase-like"/>
    <property type="match status" value="1"/>
</dbReference>
<dbReference type="GO" id="GO:0102043">
    <property type="term" value="F:isopentenyl phosphate kinase activity"/>
    <property type="evidence" value="ECO:0007669"/>
    <property type="project" value="UniProtKB-EC"/>
</dbReference>
<dbReference type="GO" id="GO:0005524">
    <property type="term" value="F:ATP binding"/>
    <property type="evidence" value="ECO:0007669"/>
    <property type="project" value="UniProtKB-KW"/>
</dbReference>
<keyword evidence="4" id="KW-0808">Transferase</keyword>
<dbReference type="PIRSF" id="PIRSF016496">
    <property type="entry name" value="Kin_FomA"/>
    <property type="match status" value="1"/>
</dbReference>
<evidence type="ECO:0000256" key="9">
    <source>
        <dbReference type="ARBA" id="ARBA00049063"/>
    </source>
</evidence>
<reference evidence="11" key="1">
    <citation type="journal article" date="2015" name="Nature">
        <title>Complex archaea that bridge the gap between prokaryotes and eukaryotes.</title>
        <authorList>
            <person name="Spang A."/>
            <person name="Saw J.H."/>
            <person name="Jorgensen S.L."/>
            <person name="Zaremba-Niedzwiedzka K."/>
            <person name="Martijn J."/>
            <person name="Lind A.E."/>
            <person name="van Eijk R."/>
            <person name="Schleper C."/>
            <person name="Guy L."/>
            <person name="Ettema T.J."/>
        </authorList>
    </citation>
    <scope>NUCLEOTIDE SEQUENCE</scope>
</reference>
<dbReference type="PANTHER" id="PTHR43654">
    <property type="entry name" value="GLUTAMATE 5-KINASE"/>
    <property type="match status" value="1"/>
</dbReference>
<dbReference type="InterPro" id="IPR001048">
    <property type="entry name" value="Asp/Glu/Uridylate_kinase"/>
</dbReference>
<dbReference type="Gene3D" id="3.40.1160.10">
    <property type="entry name" value="Acetylglutamate kinase-like"/>
    <property type="match status" value="1"/>
</dbReference>
<proteinExistence type="inferred from homology"/>